<feature type="compositionally biased region" description="Basic and acidic residues" evidence="1">
    <location>
        <begin position="67"/>
        <end position="77"/>
    </location>
</feature>
<feature type="region of interest" description="Disordered" evidence="1">
    <location>
        <begin position="383"/>
        <end position="402"/>
    </location>
</feature>
<evidence type="ECO:0000313" key="3">
    <source>
        <dbReference type="EMBL" id="GHH64133.1"/>
    </source>
</evidence>
<dbReference type="SUPFAM" id="SSF52025">
    <property type="entry name" value="PA domain"/>
    <property type="match status" value="1"/>
</dbReference>
<dbReference type="EMBL" id="BNAS01000001">
    <property type="protein sequence ID" value="GHH64133.1"/>
    <property type="molecule type" value="Genomic_DNA"/>
</dbReference>
<dbReference type="InterPro" id="IPR013211">
    <property type="entry name" value="LVIVD"/>
</dbReference>
<feature type="region of interest" description="Disordered" evidence="1">
    <location>
        <begin position="61"/>
        <end position="84"/>
    </location>
</feature>
<organism evidence="3 4">
    <name type="scientific">Promicromonospora soli</name>
    <dbReference type="NCBI Taxonomy" id="2035533"/>
    <lineage>
        <taxon>Bacteria</taxon>
        <taxon>Bacillati</taxon>
        <taxon>Actinomycetota</taxon>
        <taxon>Actinomycetes</taxon>
        <taxon>Micrococcales</taxon>
        <taxon>Promicromonosporaceae</taxon>
        <taxon>Promicromonospora</taxon>
    </lineage>
</organism>
<feature type="compositionally biased region" description="Polar residues" evidence="1">
    <location>
        <begin position="388"/>
        <end position="397"/>
    </location>
</feature>
<reference evidence="3" key="1">
    <citation type="journal article" date="2014" name="Int. J. Syst. Evol. Microbiol.">
        <title>Complete genome sequence of Corynebacterium casei LMG S-19264T (=DSM 44701T), isolated from a smear-ripened cheese.</title>
        <authorList>
            <consortium name="US DOE Joint Genome Institute (JGI-PGF)"/>
            <person name="Walter F."/>
            <person name="Albersmeier A."/>
            <person name="Kalinowski J."/>
            <person name="Ruckert C."/>
        </authorList>
    </citation>
    <scope>NUCLEOTIDE SEQUENCE</scope>
    <source>
        <strain evidence="3">CGMCC 4.7398</strain>
    </source>
</reference>
<protein>
    <recommendedName>
        <fullName evidence="2">PA domain-containing protein</fullName>
    </recommendedName>
</protein>
<gene>
    <name evidence="3" type="ORF">GCM10017772_00010</name>
</gene>
<name>A0A919KM63_9MICO</name>
<evidence type="ECO:0000256" key="1">
    <source>
        <dbReference type="SAM" id="MobiDB-lite"/>
    </source>
</evidence>
<proteinExistence type="predicted"/>
<accession>A0A919KM63</accession>
<reference evidence="3" key="2">
    <citation type="submission" date="2020-09" db="EMBL/GenBank/DDBJ databases">
        <authorList>
            <person name="Sun Q."/>
            <person name="Zhou Y."/>
        </authorList>
    </citation>
    <scope>NUCLEOTIDE SEQUENCE</scope>
    <source>
        <strain evidence="3">CGMCC 4.7398</strain>
    </source>
</reference>
<feature type="domain" description="PA" evidence="2">
    <location>
        <begin position="405"/>
        <end position="469"/>
    </location>
</feature>
<dbReference type="Proteomes" id="UP000627369">
    <property type="component" value="Unassembled WGS sequence"/>
</dbReference>
<dbReference type="Gene3D" id="3.50.30.30">
    <property type="match status" value="1"/>
</dbReference>
<dbReference type="Pfam" id="PF02225">
    <property type="entry name" value="PA"/>
    <property type="match status" value="1"/>
</dbReference>
<keyword evidence="4" id="KW-1185">Reference proteome</keyword>
<dbReference type="InterPro" id="IPR046450">
    <property type="entry name" value="PA_dom_sf"/>
</dbReference>
<comment type="caution">
    <text evidence="3">The sequence shown here is derived from an EMBL/GenBank/DDBJ whole genome shotgun (WGS) entry which is preliminary data.</text>
</comment>
<dbReference type="Pfam" id="PF08309">
    <property type="entry name" value="LVIVD"/>
    <property type="match status" value="2"/>
</dbReference>
<dbReference type="InterPro" id="IPR003137">
    <property type="entry name" value="PA_domain"/>
</dbReference>
<evidence type="ECO:0000313" key="4">
    <source>
        <dbReference type="Proteomes" id="UP000627369"/>
    </source>
</evidence>
<evidence type="ECO:0000259" key="2">
    <source>
        <dbReference type="Pfam" id="PF02225"/>
    </source>
</evidence>
<dbReference type="AlphaFoldDB" id="A0A919KM63"/>
<sequence length="648" mass="69176">MVISRLVPGAHHSWAHNPRLSRDYHLGVIMRLRSTVGFVLTALLTASFAGAAQAHPDHDGGYTFADGARDAHQHGDTAGHLPASTSGNIEVVGKTALKNVVPEKIADVGVLDDHAYLAAWGSTTCKYNGVHVVDISDVSAPEEVAFIASKEGSYPGEGIQAIPISTKQFSGDILVSNNEKCLDKSTAGFGGLNLYDVTDPAHPTPLAEGLGDTTVNGQGKKAANEIHSVFAWDAGDRAYVVMTDNEEGTDFDIMDITNPRKPFLAAEYDLDATFPQILQAGPSNLVEVFLHDMIVKEIDGRQVMLLSYWDAGYVKIDITNVTAPRYLGDTDFADPDPELLESAGLSEKPEGNAHQAEFTIDNQYVIGADEDFGPDSAEGFTDDDSAVFPSSQGSDTTHVPGGETVSGDAVYVGQACDADAAVPPAPSTTSGSQIAVVSRGVCTFTEKLANVDGKGYEGAVIVNREGSDGCGLFGMSVEGETPTFAADRETGYGFFDVTGYDDAACLAGTATTIPGVAIGTVGDAITIKAIFDGWGYVHLFDNEDGKMTELDTYAIPEAHDEDYATGYGDLSVHEVAVSETIADRLYFSYYSGGFRVVEIENDELVEKGHYIDEDGNNFWGVQVFQQDGQEYVAASDRDHGLWIFKYNP</sequence>